<dbReference type="SUPFAM" id="SSF143744">
    <property type="entry name" value="GlcG-like"/>
    <property type="match status" value="1"/>
</dbReference>
<proteinExistence type="predicted"/>
<dbReference type="InterPro" id="IPR038084">
    <property type="entry name" value="PduO/GlcC-like_sf"/>
</dbReference>
<evidence type="ECO:0000313" key="2">
    <source>
        <dbReference type="Proteomes" id="UP000566813"/>
    </source>
</evidence>
<reference evidence="1 2" key="1">
    <citation type="submission" date="2020-08" db="EMBL/GenBank/DDBJ databases">
        <title>The genome sequence of type strain Novosphingobium flavum NBRC 111647.</title>
        <authorList>
            <person name="Liu Y."/>
        </authorList>
    </citation>
    <scope>NUCLEOTIDE SEQUENCE [LARGE SCALE GENOMIC DNA]</scope>
    <source>
        <strain evidence="1 2">NBRC 111647</strain>
    </source>
</reference>
<sequence length="143" mass="14059">MYTRTQRHITLDGAQAIIAAALADGKARGRELSVAVVDAGGHIVAIARSDGAEIQTVQIAERKARTSAFTGVPSGPKSKAGNVGSDHHLLAITLAGGVENVVTVQGGVPIIVDGECIGGVGVSGAAHADGEIAAAGVTAAFGA</sequence>
<name>A0A7X1FQ53_9SPHN</name>
<dbReference type="PANTHER" id="PTHR34309">
    <property type="entry name" value="SLR1406 PROTEIN"/>
    <property type="match status" value="1"/>
</dbReference>
<accession>A0A7X1FQ53</accession>
<dbReference type="InterPro" id="IPR005624">
    <property type="entry name" value="PduO/GlcC-like"/>
</dbReference>
<dbReference type="AlphaFoldDB" id="A0A7X1FQ53"/>
<dbReference type="PANTHER" id="PTHR34309:SF1">
    <property type="entry name" value="PROTEIN GLCG"/>
    <property type="match status" value="1"/>
</dbReference>
<dbReference type="EMBL" id="JACLAW010000003">
    <property type="protein sequence ID" value="MBC2664926.1"/>
    <property type="molecule type" value="Genomic_DNA"/>
</dbReference>
<dbReference type="Proteomes" id="UP000566813">
    <property type="component" value="Unassembled WGS sequence"/>
</dbReference>
<dbReference type="Pfam" id="PF03928">
    <property type="entry name" value="HbpS-like"/>
    <property type="match status" value="1"/>
</dbReference>
<dbReference type="RefSeq" id="WP_185663177.1">
    <property type="nucleotide sequence ID" value="NZ_JACLAW010000003.1"/>
</dbReference>
<evidence type="ECO:0000313" key="1">
    <source>
        <dbReference type="EMBL" id="MBC2664926.1"/>
    </source>
</evidence>
<gene>
    <name evidence="1" type="ORF">H7F51_05300</name>
</gene>
<comment type="caution">
    <text evidence="1">The sequence shown here is derived from an EMBL/GenBank/DDBJ whole genome shotgun (WGS) entry which is preliminary data.</text>
</comment>
<dbReference type="Gene3D" id="3.30.450.150">
    <property type="entry name" value="Haem-degrading domain"/>
    <property type="match status" value="1"/>
</dbReference>
<keyword evidence="2" id="KW-1185">Reference proteome</keyword>
<organism evidence="1 2">
    <name type="scientific">Novosphingobium flavum</name>
    <dbReference type="NCBI Taxonomy" id="1778672"/>
    <lineage>
        <taxon>Bacteria</taxon>
        <taxon>Pseudomonadati</taxon>
        <taxon>Pseudomonadota</taxon>
        <taxon>Alphaproteobacteria</taxon>
        <taxon>Sphingomonadales</taxon>
        <taxon>Sphingomonadaceae</taxon>
        <taxon>Novosphingobium</taxon>
    </lineage>
</organism>
<protein>
    <submittedName>
        <fullName evidence="1">Heme-binding protein</fullName>
    </submittedName>
</protein>
<dbReference type="InterPro" id="IPR052517">
    <property type="entry name" value="GlcG_carb_metab_protein"/>
</dbReference>